<name>A0A7Z0GP20_9MICC</name>
<dbReference type="InterPro" id="IPR000182">
    <property type="entry name" value="GNAT_dom"/>
</dbReference>
<dbReference type="GO" id="GO:0016747">
    <property type="term" value="F:acyltransferase activity, transferring groups other than amino-acyl groups"/>
    <property type="evidence" value="ECO:0007669"/>
    <property type="project" value="InterPro"/>
</dbReference>
<dbReference type="EMBL" id="JACCFY010000001">
    <property type="protein sequence ID" value="NYJ79059.1"/>
    <property type="molecule type" value="Genomic_DNA"/>
</dbReference>
<sequence>MMITLREVQPSDLDQFFQFQQDADAAHMAGFASTNPSDRGVFDHHWGELLNSADAIVRTIDFEGQPIGSIAAFEDEGAREIMFWTDKQFWGRGVTTEAVSKFLQDFPQRPVRARVVVDNVGTLKILESLGFTEVGEESSFSNVRAQVVQEKILQLS</sequence>
<dbReference type="InterPro" id="IPR016181">
    <property type="entry name" value="Acyl_CoA_acyltransferase"/>
</dbReference>
<dbReference type="AlphaFoldDB" id="A0A7Z0GP20"/>
<reference evidence="2 3" key="1">
    <citation type="submission" date="2020-07" db="EMBL/GenBank/DDBJ databases">
        <title>Sequencing the genomes of 1000 actinobacteria strains.</title>
        <authorList>
            <person name="Klenk H.-P."/>
        </authorList>
    </citation>
    <scope>NUCLEOTIDE SEQUENCE [LARGE SCALE GENOMIC DNA]</scope>
    <source>
        <strain evidence="2 3">DSM 15475</strain>
    </source>
</reference>
<comment type="caution">
    <text evidence="2">The sequence shown here is derived from an EMBL/GenBank/DDBJ whole genome shotgun (WGS) entry which is preliminary data.</text>
</comment>
<dbReference type="Proteomes" id="UP000535437">
    <property type="component" value="Unassembled WGS sequence"/>
</dbReference>
<gene>
    <name evidence="2" type="ORF">HNR09_002470</name>
</gene>
<keyword evidence="2" id="KW-0808">Transferase</keyword>
<dbReference type="Pfam" id="PF13302">
    <property type="entry name" value="Acetyltransf_3"/>
    <property type="match status" value="1"/>
</dbReference>
<keyword evidence="3" id="KW-1185">Reference proteome</keyword>
<organism evidence="2 3">
    <name type="scientific">Nesterenkonia xinjiangensis</name>
    <dbReference type="NCBI Taxonomy" id="225327"/>
    <lineage>
        <taxon>Bacteria</taxon>
        <taxon>Bacillati</taxon>
        <taxon>Actinomycetota</taxon>
        <taxon>Actinomycetes</taxon>
        <taxon>Micrococcales</taxon>
        <taxon>Micrococcaceae</taxon>
        <taxon>Nesterenkonia</taxon>
    </lineage>
</organism>
<evidence type="ECO:0000259" key="1">
    <source>
        <dbReference type="PROSITE" id="PS51186"/>
    </source>
</evidence>
<evidence type="ECO:0000313" key="2">
    <source>
        <dbReference type="EMBL" id="NYJ79059.1"/>
    </source>
</evidence>
<feature type="domain" description="N-acetyltransferase" evidence="1">
    <location>
        <begin position="3"/>
        <end position="156"/>
    </location>
</feature>
<dbReference type="SUPFAM" id="SSF55729">
    <property type="entry name" value="Acyl-CoA N-acyltransferases (Nat)"/>
    <property type="match status" value="1"/>
</dbReference>
<evidence type="ECO:0000313" key="3">
    <source>
        <dbReference type="Proteomes" id="UP000535437"/>
    </source>
</evidence>
<dbReference type="PANTHER" id="PTHR43328">
    <property type="entry name" value="ACETYLTRANSFERASE-RELATED"/>
    <property type="match status" value="1"/>
</dbReference>
<dbReference type="RefSeq" id="WP_246348824.1">
    <property type="nucleotide sequence ID" value="NZ_BAAALL010000001.1"/>
</dbReference>
<protein>
    <submittedName>
        <fullName evidence="2">RimJ/RimL family protein N-acetyltransferase</fullName>
    </submittedName>
</protein>
<dbReference type="Gene3D" id="3.40.630.30">
    <property type="match status" value="1"/>
</dbReference>
<accession>A0A7Z0GP20</accession>
<proteinExistence type="predicted"/>
<dbReference type="PANTHER" id="PTHR43328:SF1">
    <property type="entry name" value="N-ACETYLTRANSFERASE DOMAIN-CONTAINING PROTEIN"/>
    <property type="match status" value="1"/>
</dbReference>
<dbReference type="PROSITE" id="PS51186">
    <property type="entry name" value="GNAT"/>
    <property type="match status" value="1"/>
</dbReference>